<keyword evidence="2" id="KW-0472">Membrane</keyword>
<keyword evidence="2" id="KW-1133">Transmembrane helix</keyword>
<proteinExistence type="predicted"/>
<evidence type="ECO:0000256" key="2">
    <source>
        <dbReference type="SAM" id="Phobius"/>
    </source>
</evidence>
<feature type="compositionally biased region" description="Basic residues" evidence="1">
    <location>
        <begin position="200"/>
        <end position="211"/>
    </location>
</feature>
<gene>
    <name evidence="3" type="ORF">FRACYDRAFT_259805</name>
</gene>
<dbReference type="EMBL" id="KV784354">
    <property type="protein sequence ID" value="OEU21114.1"/>
    <property type="molecule type" value="Genomic_DNA"/>
</dbReference>
<dbReference type="InParanoid" id="A0A1E7FSN0"/>
<organism evidence="3 4">
    <name type="scientific">Fragilariopsis cylindrus CCMP1102</name>
    <dbReference type="NCBI Taxonomy" id="635003"/>
    <lineage>
        <taxon>Eukaryota</taxon>
        <taxon>Sar</taxon>
        <taxon>Stramenopiles</taxon>
        <taxon>Ochrophyta</taxon>
        <taxon>Bacillariophyta</taxon>
        <taxon>Bacillariophyceae</taxon>
        <taxon>Bacillariophycidae</taxon>
        <taxon>Bacillariales</taxon>
        <taxon>Bacillariaceae</taxon>
        <taxon>Fragilariopsis</taxon>
    </lineage>
</organism>
<reference evidence="3 4" key="1">
    <citation type="submission" date="2016-09" db="EMBL/GenBank/DDBJ databases">
        <title>Extensive genetic diversity and differential bi-allelic expression allows diatom success in the polar Southern Ocean.</title>
        <authorList>
            <consortium name="DOE Joint Genome Institute"/>
            <person name="Mock T."/>
            <person name="Otillar R.P."/>
            <person name="Strauss J."/>
            <person name="Dupont C."/>
            <person name="Frickenhaus S."/>
            <person name="Maumus F."/>
            <person name="Mcmullan M."/>
            <person name="Sanges R."/>
            <person name="Schmutz J."/>
            <person name="Toseland A."/>
            <person name="Valas R."/>
            <person name="Veluchamy A."/>
            <person name="Ward B.J."/>
            <person name="Allen A."/>
            <person name="Barry K."/>
            <person name="Falciatore A."/>
            <person name="Ferrante M."/>
            <person name="Fortunato A.E."/>
            <person name="Gloeckner G."/>
            <person name="Gruber A."/>
            <person name="Hipkin R."/>
            <person name="Janech M."/>
            <person name="Kroth P."/>
            <person name="Leese F."/>
            <person name="Lindquist E."/>
            <person name="Lyon B.R."/>
            <person name="Martin J."/>
            <person name="Mayer C."/>
            <person name="Parker M."/>
            <person name="Quesneville H."/>
            <person name="Raymond J."/>
            <person name="Uhlig C."/>
            <person name="Valentin K.U."/>
            <person name="Worden A.Z."/>
            <person name="Armbrust E.V."/>
            <person name="Bowler C."/>
            <person name="Green B."/>
            <person name="Moulton V."/>
            <person name="Van Oosterhout C."/>
            <person name="Grigoriev I."/>
        </authorList>
    </citation>
    <scope>NUCLEOTIDE SEQUENCE [LARGE SCALE GENOMIC DNA]</scope>
    <source>
        <strain evidence="3 4">CCMP1102</strain>
    </source>
</reference>
<name>A0A1E7FSN0_9STRA</name>
<evidence type="ECO:0000313" key="4">
    <source>
        <dbReference type="Proteomes" id="UP000095751"/>
    </source>
</evidence>
<dbReference type="OrthoDB" id="1924787at2759"/>
<feature type="compositionally biased region" description="Low complexity" evidence="1">
    <location>
        <begin position="432"/>
        <end position="441"/>
    </location>
</feature>
<dbReference type="KEGG" id="fcy:FRACYDRAFT_259805"/>
<feature type="region of interest" description="Disordered" evidence="1">
    <location>
        <begin position="197"/>
        <end position="220"/>
    </location>
</feature>
<accession>A0A1E7FSN0</accession>
<protein>
    <submittedName>
        <fullName evidence="3">Uncharacterized protein</fullName>
    </submittedName>
</protein>
<feature type="transmembrane region" description="Helical" evidence="2">
    <location>
        <begin position="28"/>
        <end position="46"/>
    </location>
</feature>
<sequence>MTVASSSWRRWWRRNCDNIVVRRRPKKCYRIFLTVCFFVILYANYWKSIVQTSNKIIFDNNFDSDSHRDSLTVKVKQSKELLSQQKKHSTDKTTYHQQENNTVKFYMLDTPDIATILNLQQRVDGGKNNHTNRTVEAVSVASEYYRNNINEESAEMWLHRGFKQLLEANRTYNSKEADVYIVGGYFHLYSSGKIMTHPNKSSRKGKKRKKKKDIDDDDDGSNRTEFFSSISTSWDVMVSTLYRNIVIDSTKPHLILIPTWNPTVSRRIGLYSLVKTLRSSGVSDSNIWSLGFERNLHWQPISHISHIIPIPYVVTSTKSTQQQQQLQLQRLQKPQQLPSLLSSTDSSTTNTTRKKNFVFYVGDYRRNAGKWAGCIPIQIGSRLRGLCDPPCHEGYGWTISGPKYPHLPYGDIIPYDFFPEIDEKALLLMNDNNNNNNNTNDGAGDSRSSYDVDGDVIGSSKPSDLETLFGIYDDNKKKQLRSIMEKVHSGFIYGYGDPVSSEEFGDAASYIWESFVVALKNEREQ</sequence>
<keyword evidence="2" id="KW-0812">Transmembrane</keyword>
<dbReference type="AlphaFoldDB" id="A0A1E7FSN0"/>
<evidence type="ECO:0000256" key="1">
    <source>
        <dbReference type="SAM" id="MobiDB-lite"/>
    </source>
</evidence>
<feature type="region of interest" description="Disordered" evidence="1">
    <location>
        <begin position="432"/>
        <end position="455"/>
    </location>
</feature>
<dbReference type="Proteomes" id="UP000095751">
    <property type="component" value="Unassembled WGS sequence"/>
</dbReference>
<evidence type="ECO:0000313" key="3">
    <source>
        <dbReference type="EMBL" id="OEU21114.1"/>
    </source>
</evidence>
<keyword evidence="4" id="KW-1185">Reference proteome</keyword>